<dbReference type="OrthoDB" id="9804199at2"/>
<dbReference type="PROSITE" id="PS00211">
    <property type="entry name" value="ABC_TRANSPORTER_1"/>
    <property type="match status" value="1"/>
</dbReference>
<keyword evidence="6" id="KW-1278">Translocase</keyword>
<comment type="similarity">
    <text evidence="1">Belongs to the ABC transporter superfamily.</text>
</comment>
<dbReference type="RefSeq" id="WP_160198276.1">
    <property type="nucleotide sequence ID" value="NZ_QXXA01000015.1"/>
</dbReference>
<keyword evidence="4" id="KW-0547">Nucleotide-binding</keyword>
<evidence type="ECO:0000256" key="3">
    <source>
        <dbReference type="ARBA" id="ARBA00022475"/>
    </source>
</evidence>
<comment type="caution">
    <text evidence="10">The sequence shown here is derived from an EMBL/GenBank/DDBJ whole genome shotgun (WGS) entry which is preliminary data.</text>
</comment>
<protein>
    <submittedName>
        <fullName evidence="10">Methionine ABC transporter ATP-binding protein</fullName>
    </submittedName>
</protein>
<dbReference type="PROSITE" id="PS50893">
    <property type="entry name" value="ABC_TRANSPORTER_2"/>
    <property type="match status" value="1"/>
</dbReference>
<dbReference type="SUPFAM" id="SSF52540">
    <property type="entry name" value="P-loop containing nucleoside triphosphate hydrolases"/>
    <property type="match status" value="1"/>
</dbReference>
<keyword evidence="11" id="KW-1185">Reference proteome</keyword>
<keyword evidence="8" id="KW-0472">Membrane</keyword>
<evidence type="ECO:0000256" key="2">
    <source>
        <dbReference type="ARBA" id="ARBA00022448"/>
    </source>
</evidence>
<accession>A0A845R1C9</accession>
<sequence>MIKLKNVYKEYKTKDKNIVALKDINLNIKNGEIYGIIGLSGAGKSTLIRTINRLENVDKGNIYINDIDITNLNKKELLKTRKKIGMIFQHFDLLSSKNVFHNVAFPLQIAKVDKNEISKRVNDLLELVGLSDKKYAYPSQLSGGQKQRVAIARALANKPNLLLSDEATSALDPETTKSILELLRKLQKTLNLTIIMITHEMEVVKRTCDKVAVMENGEIVEKGNVDEVFFNPKTDITKRLIESMHNDDIEELDITNTENSKLFKLTFIGESSKKPIISTIAKDFNVEINILSGNIDKLISTSVGNLTIQINGNQEEINKSINFLTKNNVKAEVITNERDI</sequence>
<evidence type="ECO:0000259" key="9">
    <source>
        <dbReference type="PROSITE" id="PS50893"/>
    </source>
</evidence>
<evidence type="ECO:0000313" key="11">
    <source>
        <dbReference type="Proteomes" id="UP000467132"/>
    </source>
</evidence>
<reference evidence="10 11" key="1">
    <citation type="submission" date="2018-08" db="EMBL/GenBank/DDBJ databases">
        <title>Murine metabolic-syndrome-specific gut microbial biobank.</title>
        <authorList>
            <person name="Liu C."/>
        </authorList>
    </citation>
    <scope>NUCLEOTIDE SEQUENCE [LARGE SCALE GENOMIC DNA]</scope>
    <source>
        <strain evidence="10 11">583</strain>
    </source>
</reference>
<evidence type="ECO:0000256" key="4">
    <source>
        <dbReference type="ARBA" id="ARBA00022741"/>
    </source>
</evidence>
<dbReference type="InterPro" id="IPR018449">
    <property type="entry name" value="NIL_domain"/>
</dbReference>
<keyword evidence="7" id="KW-0029">Amino-acid transport</keyword>
<dbReference type="GO" id="GO:0005886">
    <property type="term" value="C:plasma membrane"/>
    <property type="evidence" value="ECO:0007669"/>
    <property type="project" value="UniProtKB-ARBA"/>
</dbReference>
<dbReference type="SMART" id="SM00382">
    <property type="entry name" value="AAA"/>
    <property type="match status" value="1"/>
</dbReference>
<dbReference type="InterPro" id="IPR003439">
    <property type="entry name" value="ABC_transporter-like_ATP-bd"/>
</dbReference>
<dbReference type="AlphaFoldDB" id="A0A845R1C9"/>
<dbReference type="Gene3D" id="3.40.50.300">
    <property type="entry name" value="P-loop containing nucleotide triphosphate hydrolases"/>
    <property type="match status" value="1"/>
</dbReference>
<dbReference type="CDD" id="cd03258">
    <property type="entry name" value="ABC_MetN_methionine_transporter"/>
    <property type="match status" value="1"/>
</dbReference>
<dbReference type="InterPro" id="IPR050086">
    <property type="entry name" value="MetN_ABC_transporter-like"/>
</dbReference>
<evidence type="ECO:0000256" key="1">
    <source>
        <dbReference type="ARBA" id="ARBA00005417"/>
    </source>
</evidence>
<dbReference type="InterPro" id="IPR003593">
    <property type="entry name" value="AAA+_ATPase"/>
</dbReference>
<dbReference type="GO" id="GO:0005524">
    <property type="term" value="F:ATP binding"/>
    <property type="evidence" value="ECO:0007669"/>
    <property type="project" value="UniProtKB-KW"/>
</dbReference>
<keyword evidence="3" id="KW-1003">Cell membrane</keyword>
<dbReference type="SMART" id="SM00930">
    <property type="entry name" value="NIL"/>
    <property type="match status" value="1"/>
</dbReference>
<dbReference type="Pfam" id="PF00005">
    <property type="entry name" value="ABC_tran"/>
    <property type="match status" value="1"/>
</dbReference>
<dbReference type="InterPro" id="IPR041701">
    <property type="entry name" value="MetN_ABC"/>
</dbReference>
<keyword evidence="5 10" id="KW-0067">ATP-binding</keyword>
<dbReference type="SUPFAM" id="SSF55021">
    <property type="entry name" value="ACT-like"/>
    <property type="match status" value="1"/>
</dbReference>
<dbReference type="EMBL" id="QXXA01000015">
    <property type="protein sequence ID" value="NBI07809.1"/>
    <property type="molecule type" value="Genomic_DNA"/>
</dbReference>
<dbReference type="Pfam" id="PF09383">
    <property type="entry name" value="NIL"/>
    <property type="match status" value="1"/>
</dbReference>
<proteinExistence type="inferred from homology"/>
<evidence type="ECO:0000313" key="10">
    <source>
        <dbReference type="EMBL" id="NBI07809.1"/>
    </source>
</evidence>
<dbReference type="InterPro" id="IPR045865">
    <property type="entry name" value="ACT-like_dom_sf"/>
</dbReference>
<dbReference type="Gene3D" id="3.30.70.260">
    <property type="match status" value="1"/>
</dbReference>
<feature type="domain" description="ABC transporter" evidence="9">
    <location>
        <begin position="2"/>
        <end position="241"/>
    </location>
</feature>
<dbReference type="PANTHER" id="PTHR43166:SF30">
    <property type="entry name" value="METHIONINE IMPORT ATP-BINDING PROTEIN METN"/>
    <property type="match status" value="1"/>
</dbReference>
<dbReference type="InterPro" id="IPR027417">
    <property type="entry name" value="P-loop_NTPase"/>
</dbReference>
<evidence type="ECO:0000256" key="8">
    <source>
        <dbReference type="ARBA" id="ARBA00023136"/>
    </source>
</evidence>
<dbReference type="InterPro" id="IPR017871">
    <property type="entry name" value="ABC_transporter-like_CS"/>
</dbReference>
<dbReference type="PANTHER" id="PTHR43166">
    <property type="entry name" value="AMINO ACID IMPORT ATP-BINDING PROTEIN"/>
    <property type="match status" value="1"/>
</dbReference>
<evidence type="ECO:0000256" key="7">
    <source>
        <dbReference type="ARBA" id="ARBA00022970"/>
    </source>
</evidence>
<organism evidence="10 11">
    <name type="scientific">Senegalia massiliensis</name>
    <dbReference type="NCBI Taxonomy" id="1720316"/>
    <lineage>
        <taxon>Bacteria</taxon>
        <taxon>Bacillati</taxon>
        <taxon>Bacillota</taxon>
        <taxon>Clostridia</taxon>
        <taxon>Eubacteriales</taxon>
        <taxon>Clostridiaceae</taxon>
        <taxon>Senegalia</taxon>
    </lineage>
</organism>
<dbReference type="GO" id="GO:0016887">
    <property type="term" value="F:ATP hydrolysis activity"/>
    <property type="evidence" value="ECO:0007669"/>
    <property type="project" value="InterPro"/>
</dbReference>
<name>A0A845R1C9_9CLOT</name>
<dbReference type="GO" id="GO:0006865">
    <property type="term" value="P:amino acid transport"/>
    <property type="evidence" value="ECO:0007669"/>
    <property type="project" value="UniProtKB-KW"/>
</dbReference>
<dbReference type="FunFam" id="3.40.50.300:FF:000056">
    <property type="entry name" value="Cell division ATP-binding protein FtsE"/>
    <property type="match status" value="1"/>
</dbReference>
<gene>
    <name evidence="10" type="ORF">D3Z33_13190</name>
</gene>
<evidence type="ECO:0000256" key="6">
    <source>
        <dbReference type="ARBA" id="ARBA00022967"/>
    </source>
</evidence>
<keyword evidence="2" id="KW-0813">Transport</keyword>
<evidence type="ECO:0000256" key="5">
    <source>
        <dbReference type="ARBA" id="ARBA00022840"/>
    </source>
</evidence>
<dbReference type="Proteomes" id="UP000467132">
    <property type="component" value="Unassembled WGS sequence"/>
</dbReference>